<gene>
    <name evidence="3" type="ORF">CKAN_02777200</name>
</gene>
<name>A0A3S3NFF8_9MAGN</name>
<evidence type="ECO:0000313" key="3">
    <source>
        <dbReference type="EMBL" id="RWR98253.1"/>
    </source>
</evidence>
<comment type="caution">
    <text evidence="3">The sequence shown here is derived from an EMBL/GenBank/DDBJ whole genome shotgun (WGS) entry which is preliminary data.</text>
</comment>
<sequence>MRVGTGLSGGRLQPDRDHQPHPGGRSTTAAGTRSAGPKIKPLAIKKCLTQNTENMDAKPDGEENMSKLSEEKTSKSVYNEPILPYLGSGYKDVEKARMSAMFEEWVIKHNRMYRSMAEKEKRFLIFYSNVLKIEAHNNSGCYSYTLGLNEFSDLTEAEFRRKHVGVIIRRD</sequence>
<accession>A0A3S3NFF8</accession>
<dbReference type="STRING" id="337451.A0A3S3NFF8"/>
<evidence type="ECO:0000259" key="2">
    <source>
        <dbReference type="SMART" id="SM00848"/>
    </source>
</evidence>
<reference evidence="3 4" key="1">
    <citation type="journal article" date="2019" name="Nat. Plants">
        <title>Stout camphor tree genome fills gaps in understanding of flowering plant genome evolution.</title>
        <authorList>
            <person name="Chaw S.M."/>
            <person name="Liu Y.C."/>
            <person name="Wu Y.W."/>
            <person name="Wang H.Y."/>
            <person name="Lin C.I."/>
            <person name="Wu C.S."/>
            <person name="Ke H.M."/>
            <person name="Chang L.Y."/>
            <person name="Hsu C.Y."/>
            <person name="Yang H.T."/>
            <person name="Sudianto E."/>
            <person name="Hsu M.H."/>
            <person name="Wu K.P."/>
            <person name="Wang L.N."/>
            <person name="Leebens-Mack J.H."/>
            <person name="Tsai I.J."/>
        </authorList>
    </citation>
    <scope>NUCLEOTIDE SEQUENCE [LARGE SCALE GENOMIC DNA]</scope>
    <source>
        <strain evidence="4">cv. Chaw 1501</strain>
        <tissue evidence="3">Young leaves</tissue>
    </source>
</reference>
<dbReference type="Pfam" id="PF08246">
    <property type="entry name" value="Inhibitor_I29"/>
    <property type="match status" value="1"/>
</dbReference>
<feature type="compositionally biased region" description="Basic and acidic residues" evidence="1">
    <location>
        <begin position="55"/>
        <end position="73"/>
    </location>
</feature>
<dbReference type="AlphaFoldDB" id="A0A3S3NFF8"/>
<feature type="domain" description="Cathepsin propeptide inhibitor" evidence="2">
    <location>
        <begin position="102"/>
        <end position="159"/>
    </location>
</feature>
<evidence type="ECO:0000256" key="1">
    <source>
        <dbReference type="SAM" id="MobiDB-lite"/>
    </source>
</evidence>
<dbReference type="EMBL" id="QPKB01001015">
    <property type="protein sequence ID" value="RWR98253.1"/>
    <property type="molecule type" value="Genomic_DNA"/>
</dbReference>
<dbReference type="SMART" id="SM00848">
    <property type="entry name" value="Inhibitor_I29"/>
    <property type="match status" value="1"/>
</dbReference>
<keyword evidence="4" id="KW-1185">Reference proteome</keyword>
<dbReference type="SUPFAM" id="SSF54001">
    <property type="entry name" value="Cysteine proteinases"/>
    <property type="match status" value="1"/>
</dbReference>
<dbReference type="OrthoDB" id="10253408at2759"/>
<evidence type="ECO:0000313" key="4">
    <source>
        <dbReference type="Proteomes" id="UP000283530"/>
    </source>
</evidence>
<organism evidence="3 4">
    <name type="scientific">Cinnamomum micranthum f. kanehirae</name>
    <dbReference type="NCBI Taxonomy" id="337451"/>
    <lineage>
        <taxon>Eukaryota</taxon>
        <taxon>Viridiplantae</taxon>
        <taxon>Streptophyta</taxon>
        <taxon>Embryophyta</taxon>
        <taxon>Tracheophyta</taxon>
        <taxon>Spermatophyta</taxon>
        <taxon>Magnoliopsida</taxon>
        <taxon>Magnoliidae</taxon>
        <taxon>Laurales</taxon>
        <taxon>Lauraceae</taxon>
        <taxon>Cinnamomum</taxon>
    </lineage>
</organism>
<dbReference type="InterPro" id="IPR038765">
    <property type="entry name" value="Papain-like_cys_pep_sf"/>
</dbReference>
<dbReference type="InterPro" id="IPR013201">
    <property type="entry name" value="Prot_inhib_I29"/>
</dbReference>
<feature type="region of interest" description="Disordered" evidence="1">
    <location>
        <begin position="1"/>
        <end position="73"/>
    </location>
</feature>
<proteinExistence type="predicted"/>
<dbReference type="Proteomes" id="UP000283530">
    <property type="component" value="Unassembled WGS sequence"/>
</dbReference>
<protein>
    <submittedName>
        <fullName evidence="3">Cysteine proteinase RD21a-like protein</fullName>
    </submittedName>
</protein>
<dbReference type="Gene3D" id="1.10.287.2250">
    <property type="match status" value="1"/>
</dbReference>